<sequence>MRSTRATLVIALTAPLLLLLVGCTPAVVLDAADDAANPACAPAMVRLPDTVGELAARETDAQSTAAWGQPAFVLLRCGVPSPAPTATLPCITVDGIDWLRDDSNDPNFVFTTYGRTPAVEVIIDSDGNPDVTNDGVSGFDVLSELAASVSEIPADRTCVSPEVAGS</sequence>
<dbReference type="InterPro" id="IPR021903">
    <property type="entry name" value="DUF3515"/>
</dbReference>
<dbReference type="Pfam" id="PF12028">
    <property type="entry name" value="DUF3515"/>
    <property type="match status" value="1"/>
</dbReference>
<protein>
    <recommendedName>
        <fullName evidence="4">DUF3515 domain-containing protein</fullName>
    </recommendedName>
</protein>
<reference evidence="2 3" key="1">
    <citation type="submission" date="2017-09" db="EMBL/GenBank/DDBJ databases">
        <authorList>
            <person name="Ehlers B."/>
            <person name="Leendertz F.H."/>
        </authorList>
    </citation>
    <scope>NUCLEOTIDE SEQUENCE [LARGE SCALE GENOMIC DNA]</scope>
    <source>
        <strain evidence="2 3">CGMCC 1.05381</strain>
    </source>
</reference>
<keyword evidence="1" id="KW-0732">Signal</keyword>
<dbReference type="EMBL" id="OCST01000004">
    <property type="protein sequence ID" value="SOE71119.1"/>
    <property type="molecule type" value="Genomic_DNA"/>
</dbReference>
<gene>
    <name evidence="2" type="ORF">SAMN06296378_2404</name>
</gene>
<proteinExistence type="predicted"/>
<dbReference type="PROSITE" id="PS51257">
    <property type="entry name" value="PROKAR_LIPOPROTEIN"/>
    <property type="match status" value="1"/>
</dbReference>
<dbReference type="RefSeq" id="WP_097061433.1">
    <property type="nucleotide sequence ID" value="NZ_BMLC01000003.1"/>
</dbReference>
<keyword evidence="3" id="KW-1185">Reference proteome</keyword>
<feature type="signal peptide" evidence="1">
    <location>
        <begin position="1"/>
        <end position="26"/>
    </location>
</feature>
<dbReference type="Proteomes" id="UP000219440">
    <property type="component" value="Unassembled WGS sequence"/>
</dbReference>
<organism evidence="2 3">
    <name type="scientific">Salinibacterium xinjiangense</name>
    <dbReference type="NCBI Taxonomy" id="386302"/>
    <lineage>
        <taxon>Bacteria</taxon>
        <taxon>Bacillati</taxon>
        <taxon>Actinomycetota</taxon>
        <taxon>Actinomycetes</taxon>
        <taxon>Micrococcales</taxon>
        <taxon>Microbacteriaceae</taxon>
        <taxon>Salinibacterium</taxon>
    </lineage>
</organism>
<evidence type="ECO:0008006" key="4">
    <source>
        <dbReference type="Google" id="ProtNLM"/>
    </source>
</evidence>
<evidence type="ECO:0000256" key="1">
    <source>
        <dbReference type="SAM" id="SignalP"/>
    </source>
</evidence>
<evidence type="ECO:0000313" key="2">
    <source>
        <dbReference type="EMBL" id="SOE71119.1"/>
    </source>
</evidence>
<accession>A0A2C8ZYF7</accession>
<evidence type="ECO:0000313" key="3">
    <source>
        <dbReference type="Proteomes" id="UP000219440"/>
    </source>
</evidence>
<dbReference type="AlphaFoldDB" id="A0A2C8ZYF7"/>
<dbReference type="OrthoDB" id="4331648at2"/>
<name>A0A2C8ZYF7_9MICO</name>
<feature type="chain" id="PRO_5038926991" description="DUF3515 domain-containing protein" evidence="1">
    <location>
        <begin position="27"/>
        <end position="166"/>
    </location>
</feature>